<keyword evidence="3" id="KW-1185">Reference proteome</keyword>
<dbReference type="STRING" id="230819.A0A5C3L4F8"/>
<dbReference type="PANTHER" id="PTHR34310:SF5">
    <property type="entry name" value="DUF427 DOMAIN PROTEIN (AFU_ORTHOLOGUE AFUA_3G02220)"/>
    <property type="match status" value="1"/>
</dbReference>
<proteinExistence type="predicted"/>
<dbReference type="EMBL" id="ML210164">
    <property type="protein sequence ID" value="TFK27492.1"/>
    <property type="molecule type" value="Genomic_DNA"/>
</dbReference>
<sequence>MVKVTLGGATLATSDQTIQVEGNHYFPPSALDSSLFTKSDTKTHCGWKGEASYYNANIDGKTYADVAWYYPQTITDRAKPVENYVAFYKNKVNISEAD</sequence>
<dbReference type="InterPro" id="IPR007361">
    <property type="entry name" value="DUF427"/>
</dbReference>
<dbReference type="AlphaFoldDB" id="A0A5C3L4F8"/>
<feature type="domain" description="DUF427" evidence="1">
    <location>
        <begin position="2"/>
        <end position="89"/>
    </location>
</feature>
<dbReference type="Gene3D" id="2.170.150.40">
    <property type="entry name" value="Domain of unknown function (DUF427)"/>
    <property type="match status" value="1"/>
</dbReference>
<protein>
    <submittedName>
        <fullName evidence="2">DUF427-domain-containing protein</fullName>
    </submittedName>
</protein>
<dbReference type="InterPro" id="IPR038694">
    <property type="entry name" value="DUF427_sf"/>
</dbReference>
<name>A0A5C3L4F8_COPMA</name>
<dbReference type="Pfam" id="PF04248">
    <property type="entry name" value="NTP_transf_9"/>
    <property type="match status" value="1"/>
</dbReference>
<evidence type="ECO:0000259" key="1">
    <source>
        <dbReference type="Pfam" id="PF04248"/>
    </source>
</evidence>
<accession>A0A5C3L4F8</accession>
<evidence type="ECO:0000313" key="2">
    <source>
        <dbReference type="EMBL" id="TFK27492.1"/>
    </source>
</evidence>
<dbReference type="OrthoDB" id="18996at2759"/>
<dbReference type="PANTHER" id="PTHR34310">
    <property type="entry name" value="DUF427 DOMAIN PROTEIN (AFU_ORTHOLOGUE AFUA_3G02220)"/>
    <property type="match status" value="1"/>
</dbReference>
<gene>
    <name evidence="2" type="ORF">FA15DRAFT_170297</name>
</gene>
<dbReference type="Proteomes" id="UP000307440">
    <property type="component" value="Unassembled WGS sequence"/>
</dbReference>
<evidence type="ECO:0000313" key="3">
    <source>
        <dbReference type="Proteomes" id="UP000307440"/>
    </source>
</evidence>
<organism evidence="2 3">
    <name type="scientific">Coprinopsis marcescibilis</name>
    <name type="common">Agaric fungus</name>
    <name type="synonym">Psathyrella marcescibilis</name>
    <dbReference type="NCBI Taxonomy" id="230819"/>
    <lineage>
        <taxon>Eukaryota</taxon>
        <taxon>Fungi</taxon>
        <taxon>Dikarya</taxon>
        <taxon>Basidiomycota</taxon>
        <taxon>Agaricomycotina</taxon>
        <taxon>Agaricomycetes</taxon>
        <taxon>Agaricomycetidae</taxon>
        <taxon>Agaricales</taxon>
        <taxon>Agaricineae</taxon>
        <taxon>Psathyrellaceae</taxon>
        <taxon>Coprinopsis</taxon>
    </lineage>
</organism>
<reference evidence="2 3" key="1">
    <citation type="journal article" date="2019" name="Nat. Ecol. Evol.">
        <title>Megaphylogeny resolves global patterns of mushroom evolution.</title>
        <authorList>
            <person name="Varga T."/>
            <person name="Krizsan K."/>
            <person name="Foldi C."/>
            <person name="Dima B."/>
            <person name="Sanchez-Garcia M."/>
            <person name="Sanchez-Ramirez S."/>
            <person name="Szollosi G.J."/>
            <person name="Szarkandi J.G."/>
            <person name="Papp V."/>
            <person name="Albert L."/>
            <person name="Andreopoulos W."/>
            <person name="Angelini C."/>
            <person name="Antonin V."/>
            <person name="Barry K.W."/>
            <person name="Bougher N.L."/>
            <person name="Buchanan P."/>
            <person name="Buyck B."/>
            <person name="Bense V."/>
            <person name="Catcheside P."/>
            <person name="Chovatia M."/>
            <person name="Cooper J."/>
            <person name="Damon W."/>
            <person name="Desjardin D."/>
            <person name="Finy P."/>
            <person name="Geml J."/>
            <person name="Haridas S."/>
            <person name="Hughes K."/>
            <person name="Justo A."/>
            <person name="Karasinski D."/>
            <person name="Kautmanova I."/>
            <person name="Kiss B."/>
            <person name="Kocsube S."/>
            <person name="Kotiranta H."/>
            <person name="LaButti K.M."/>
            <person name="Lechner B.E."/>
            <person name="Liimatainen K."/>
            <person name="Lipzen A."/>
            <person name="Lukacs Z."/>
            <person name="Mihaltcheva S."/>
            <person name="Morgado L.N."/>
            <person name="Niskanen T."/>
            <person name="Noordeloos M.E."/>
            <person name="Ohm R.A."/>
            <person name="Ortiz-Santana B."/>
            <person name="Ovrebo C."/>
            <person name="Racz N."/>
            <person name="Riley R."/>
            <person name="Savchenko A."/>
            <person name="Shiryaev A."/>
            <person name="Soop K."/>
            <person name="Spirin V."/>
            <person name="Szebenyi C."/>
            <person name="Tomsovsky M."/>
            <person name="Tulloss R.E."/>
            <person name="Uehling J."/>
            <person name="Grigoriev I.V."/>
            <person name="Vagvolgyi C."/>
            <person name="Papp T."/>
            <person name="Martin F.M."/>
            <person name="Miettinen O."/>
            <person name="Hibbett D.S."/>
            <person name="Nagy L.G."/>
        </authorList>
    </citation>
    <scope>NUCLEOTIDE SEQUENCE [LARGE SCALE GENOMIC DNA]</scope>
    <source>
        <strain evidence="2 3">CBS 121175</strain>
    </source>
</reference>